<sequence>MKVSASMESLWQYIQSLSLSNRNREWLAGKLLEGTGRSKQVKEEEETEYISKEEVLAMIDSGLKEVKLRREGKLPSVSAWDFLEELRNEP</sequence>
<proteinExistence type="predicted"/>
<dbReference type="Proteomes" id="UP000886851">
    <property type="component" value="Unassembled WGS sequence"/>
</dbReference>
<accession>A0A9D2CKR0</accession>
<dbReference type="EMBL" id="DXCV01000027">
    <property type="protein sequence ID" value="HIY87640.1"/>
    <property type="molecule type" value="Genomic_DNA"/>
</dbReference>
<reference evidence="1" key="1">
    <citation type="journal article" date="2021" name="PeerJ">
        <title>Extensive microbial diversity within the chicken gut microbiome revealed by metagenomics and culture.</title>
        <authorList>
            <person name="Gilroy R."/>
            <person name="Ravi A."/>
            <person name="Getino M."/>
            <person name="Pursley I."/>
            <person name="Horton D.L."/>
            <person name="Alikhan N.F."/>
            <person name="Baker D."/>
            <person name="Gharbi K."/>
            <person name="Hall N."/>
            <person name="Watson M."/>
            <person name="Adriaenssens E.M."/>
            <person name="Foster-Nyarko E."/>
            <person name="Jarju S."/>
            <person name="Secka A."/>
            <person name="Antonio M."/>
            <person name="Oren A."/>
            <person name="Chaudhuri R.R."/>
            <person name="La Ragione R."/>
            <person name="Hildebrand F."/>
            <person name="Pallen M.J."/>
        </authorList>
    </citation>
    <scope>NUCLEOTIDE SEQUENCE</scope>
    <source>
        <strain evidence="1">Gambia2-208</strain>
    </source>
</reference>
<reference evidence="1" key="2">
    <citation type="submission" date="2021-04" db="EMBL/GenBank/DDBJ databases">
        <authorList>
            <person name="Gilroy R."/>
        </authorList>
    </citation>
    <scope>NUCLEOTIDE SEQUENCE</scope>
    <source>
        <strain evidence="1">Gambia2-208</strain>
    </source>
</reference>
<name>A0A9D2CKR0_9BACE</name>
<comment type="caution">
    <text evidence="1">The sequence shown here is derived from an EMBL/GenBank/DDBJ whole genome shotgun (WGS) entry which is preliminary data.</text>
</comment>
<organism evidence="1 2">
    <name type="scientific">Candidatus Bacteroides pullicola</name>
    <dbReference type="NCBI Taxonomy" id="2838475"/>
    <lineage>
        <taxon>Bacteria</taxon>
        <taxon>Pseudomonadati</taxon>
        <taxon>Bacteroidota</taxon>
        <taxon>Bacteroidia</taxon>
        <taxon>Bacteroidales</taxon>
        <taxon>Bacteroidaceae</taxon>
        <taxon>Bacteroides</taxon>
    </lineage>
</organism>
<evidence type="ECO:0000313" key="1">
    <source>
        <dbReference type="EMBL" id="HIY87640.1"/>
    </source>
</evidence>
<gene>
    <name evidence="1" type="ORF">H9824_02910</name>
</gene>
<protein>
    <submittedName>
        <fullName evidence="1">Surface protein</fullName>
    </submittedName>
</protein>
<dbReference type="AlphaFoldDB" id="A0A9D2CKR0"/>
<evidence type="ECO:0000313" key="2">
    <source>
        <dbReference type="Proteomes" id="UP000886851"/>
    </source>
</evidence>